<evidence type="ECO:0000256" key="8">
    <source>
        <dbReference type="ARBA" id="ARBA00045636"/>
    </source>
</evidence>
<feature type="transmembrane region" description="Helical" evidence="9">
    <location>
        <begin position="420"/>
        <end position="437"/>
    </location>
</feature>
<feature type="transmembrane region" description="Helical" evidence="9">
    <location>
        <begin position="196"/>
        <end position="214"/>
    </location>
</feature>
<feature type="transmembrane region" description="Helical" evidence="9">
    <location>
        <begin position="46"/>
        <end position="64"/>
    </location>
</feature>
<feature type="transmembrane region" description="Helical" evidence="9">
    <location>
        <begin position="280"/>
        <end position="303"/>
    </location>
</feature>
<dbReference type="RefSeq" id="WP_271658452.1">
    <property type="nucleotide sequence ID" value="NZ_CP146285.1"/>
</dbReference>
<evidence type="ECO:0000256" key="4">
    <source>
        <dbReference type="ARBA" id="ARBA00022475"/>
    </source>
</evidence>
<feature type="transmembrane region" description="Helical" evidence="9">
    <location>
        <begin position="156"/>
        <end position="176"/>
    </location>
</feature>
<dbReference type="AlphaFoldDB" id="A0AAU7XYH0"/>
<organism evidence="10">
    <name type="scientific">Pseudomonas solani</name>
    <dbReference type="NCBI Taxonomy" id="2731552"/>
    <lineage>
        <taxon>Bacteria</taxon>
        <taxon>Pseudomonadati</taxon>
        <taxon>Pseudomonadota</taxon>
        <taxon>Gammaproteobacteria</taxon>
        <taxon>Pseudomonadales</taxon>
        <taxon>Pseudomonadaceae</taxon>
        <taxon>Pseudomonas</taxon>
    </lineage>
</organism>
<dbReference type="GO" id="GO:0005886">
    <property type="term" value="C:plasma membrane"/>
    <property type="evidence" value="ECO:0007669"/>
    <property type="project" value="UniProtKB-SubCell"/>
</dbReference>
<reference evidence="10" key="1">
    <citation type="submission" date="2023-08" db="EMBL/GenBank/DDBJ databases">
        <title>Increased levels of nutrients transform a symbiont into a lethal pathobiont.</title>
        <authorList>
            <person name="Lachnit T."/>
            <person name="Ulrich L."/>
            <person name="Willmer F.M."/>
            <person name="Hasenbein T."/>
            <person name="Steiner L.X."/>
            <person name="Wolters M."/>
            <person name="Herbst E.M."/>
            <person name="Deines P."/>
        </authorList>
    </citation>
    <scope>NUCLEOTIDE SEQUENCE</scope>
    <source>
        <strain evidence="10">T3</strain>
    </source>
</reference>
<dbReference type="InterPro" id="IPR002293">
    <property type="entry name" value="AA/rel_permease1"/>
</dbReference>
<name>A0AAU7XYH0_9PSED</name>
<protein>
    <recommendedName>
        <fullName evidence="3">Arginine/agmatine antiporter</fullName>
    </recommendedName>
</protein>
<feature type="transmembrane region" description="Helical" evidence="9">
    <location>
        <begin position="329"/>
        <end position="347"/>
    </location>
</feature>
<dbReference type="EMBL" id="CP158373">
    <property type="protein sequence ID" value="XBY62429.1"/>
    <property type="molecule type" value="Genomic_DNA"/>
</dbReference>
<dbReference type="PIRSF" id="PIRSF006060">
    <property type="entry name" value="AA_transporter"/>
    <property type="match status" value="1"/>
</dbReference>
<feature type="transmembrane region" description="Helical" evidence="9">
    <location>
        <begin position="12"/>
        <end position="34"/>
    </location>
</feature>
<gene>
    <name evidence="10" type="ORF">ABS648_21055</name>
</gene>
<feature type="transmembrane region" description="Helical" evidence="9">
    <location>
        <begin position="235"/>
        <end position="257"/>
    </location>
</feature>
<dbReference type="InterPro" id="IPR050367">
    <property type="entry name" value="APC_superfamily"/>
</dbReference>
<dbReference type="PANTHER" id="PTHR42770">
    <property type="entry name" value="AMINO ACID TRANSPORTER-RELATED"/>
    <property type="match status" value="1"/>
</dbReference>
<dbReference type="Pfam" id="PF13520">
    <property type="entry name" value="AA_permease_2"/>
    <property type="match status" value="1"/>
</dbReference>
<feature type="transmembrane region" description="Helical" evidence="9">
    <location>
        <begin position="99"/>
        <end position="119"/>
    </location>
</feature>
<comment type="subcellular location">
    <subcellularLocation>
        <location evidence="1">Cell membrane</location>
        <topology evidence="1">Multi-pass membrane protein</topology>
    </subcellularLocation>
</comment>
<comment type="function">
    <text evidence="8">Major component of the acid-resistance (AR) system allowing enteric pathogens to survive the acidic environment in the stomach. Exchanges extracellular arginine for its intracellular decarboxylation product agmatine (Agm) thereby expelling intracellular protons. Probably undergoes several conformational states in order to translocate the substrate across the membrane; keeps the substrate accessible to only 1 side of the membrane at a time by opening and closing 3 membrane-internal gates.</text>
</comment>
<dbReference type="Gene3D" id="1.20.1740.10">
    <property type="entry name" value="Amino acid/polyamine transporter I"/>
    <property type="match status" value="1"/>
</dbReference>
<comment type="similarity">
    <text evidence="2">Belongs to the amino acid-polyamine-organocation (APC) superfamily. Basic amino acid/polyamine antiporter (APA) (TC 2.A.3.2) family.</text>
</comment>
<keyword evidence="4" id="KW-1003">Cell membrane</keyword>
<dbReference type="GO" id="GO:0022857">
    <property type="term" value="F:transmembrane transporter activity"/>
    <property type="evidence" value="ECO:0007669"/>
    <property type="project" value="InterPro"/>
</dbReference>
<feature type="transmembrane region" description="Helical" evidence="9">
    <location>
        <begin position="125"/>
        <end position="144"/>
    </location>
</feature>
<evidence type="ECO:0000256" key="9">
    <source>
        <dbReference type="SAM" id="Phobius"/>
    </source>
</evidence>
<dbReference type="PANTHER" id="PTHR42770:SF18">
    <property type="entry name" value="ARGININE_AGMATINE ANTIPORTER"/>
    <property type="match status" value="1"/>
</dbReference>
<evidence type="ECO:0000256" key="5">
    <source>
        <dbReference type="ARBA" id="ARBA00022692"/>
    </source>
</evidence>
<evidence type="ECO:0000313" key="10">
    <source>
        <dbReference type="EMBL" id="XBY62429.1"/>
    </source>
</evidence>
<feature type="transmembrane region" description="Helical" evidence="9">
    <location>
        <begin position="396"/>
        <end position="414"/>
    </location>
</feature>
<keyword evidence="6 9" id="KW-1133">Transmembrane helix</keyword>
<evidence type="ECO:0000256" key="2">
    <source>
        <dbReference type="ARBA" id="ARBA00008220"/>
    </source>
</evidence>
<evidence type="ECO:0000256" key="3">
    <source>
        <dbReference type="ARBA" id="ARBA00021069"/>
    </source>
</evidence>
<proteinExistence type="inferred from homology"/>
<keyword evidence="7 9" id="KW-0472">Membrane</keyword>
<feature type="transmembrane region" description="Helical" evidence="9">
    <location>
        <begin position="359"/>
        <end position="384"/>
    </location>
</feature>
<evidence type="ECO:0000256" key="1">
    <source>
        <dbReference type="ARBA" id="ARBA00004651"/>
    </source>
</evidence>
<accession>A0AAU7XYH0</accession>
<keyword evidence="5 9" id="KW-0812">Transmembrane</keyword>
<sequence>MSEQKPAGRSGTMGFWTCTALVVGNMIGSGVFLLPSSLAAYGGLSLFGWLISSTGAVILALTFARLARLNPAAGGPYAYTRDGFGAFAGYLCAWTYWKAAWIGNAAISVTLVGYLQVFFPALRDPVLTVTTAIGAIWLCTLINLRGIGAFGLAQNILTALKLIPLLLVGILGWFSFHPEYLRIPEVSELPSGSGGYAKAIATTAALTLWSFIGLESATVPADHVRDPKRTIPRATVFGTLVAAAVYILSITAVQGVLPPEVLMRSTAPFADAARVLIGDWGYHLVAAGAVIACLGALNGWVLLQGQIPMATARDGLLPESLAKTNKYDVPANGLLISGVLVTALVLVDGRGDLVDVFNVIILLGTMTGVVPYAFCTAALLQQLAVQPGDFSARERGRLVAIGVLGFVYSIWALYGTGEQAIFWGFLVLMAGIPLYTWRQWRNRVHRDALATRL</sequence>
<evidence type="ECO:0000256" key="6">
    <source>
        <dbReference type="ARBA" id="ARBA00022989"/>
    </source>
</evidence>
<evidence type="ECO:0000256" key="7">
    <source>
        <dbReference type="ARBA" id="ARBA00023136"/>
    </source>
</evidence>